<gene>
    <name evidence="7" type="ORF">AB4874_09240</name>
</gene>
<protein>
    <submittedName>
        <fullName evidence="7">Branched-chain amino acid ABC transporter permease</fullName>
    </submittedName>
</protein>
<feature type="transmembrane region" description="Helical" evidence="6">
    <location>
        <begin position="109"/>
        <end position="127"/>
    </location>
</feature>
<keyword evidence="2" id="KW-1003">Cell membrane</keyword>
<accession>A0ABV3TKZ3</accession>
<organism evidence="7 8">
    <name type="scientific">Thioclava arctica</name>
    <dbReference type="NCBI Taxonomy" id="3238301"/>
    <lineage>
        <taxon>Bacteria</taxon>
        <taxon>Pseudomonadati</taxon>
        <taxon>Pseudomonadota</taxon>
        <taxon>Alphaproteobacteria</taxon>
        <taxon>Rhodobacterales</taxon>
        <taxon>Paracoccaceae</taxon>
        <taxon>Thioclava</taxon>
    </lineage>
</organism>
<feature type="transmembrane region" description="Helical" evidence="6">
    <location>
        <begin position="84"/>
        <end position="102"/>
    </location>
</feature>
<dbReference type="RefSeq" id="WP_295533259.1">
    <property type="nucleotide sequence ID" value="NZ_JBFRYC010000004.1"/>
</dbReference>
<proteinExistence type="predicted"/>
<comment type="subcellular location">
    <subcellularLocation>
        <location evidence="1">Cell membrane</location>
        <topology evidence="1">Multi-pass membrane protein</topology>
    </subcellularLocation>
</comment>
<name>A0ABV3TKZ3_9RHOB</name>
<feature type="transmembrane region" description="Helical" evidence="6">
    <location>
        <begin position="287"/>
        <end position="306"/>
    </location>
</feature>
<feature type="transmembrane region" description="Helical" evidence="6">
    <location>
        <begin position="163"/>
        <end position="183"/>
    </location>
</feature>
<dbReference type="Pfam" id="PF02653">
    <property type="entry name" value="BPD_transp_2"/>
    <property type="match status" value="1"/>
</dbReference>
<dbReference type="CDD" id="cd06581">
    <property type="entry name" value="TM_PBP1_LivM_like"/>
    <property type="match status" value="1"/>
</dbReference>
<dbReference type="PANTHER" id="PTHR30482:SF18">
    <property type="entry name" value="BRANCHED AMINO ACID TRANSPORT SYSTEM PERMEASE"/>
    <property type="match status" value="1"/>
</dbReference>
<evidence type="ECO:0000313" key="8">
    <source>
        <dbReference type="Proteomes" id="UP001557465"/>
    </source>
</evidence>
<sequence length="318" mass="33204">MKLSSKWMQLAALAVLVAVLPLFFPSGYYYRVGALIFVNGLAVTGLVILIGYAGQISLGHAGFAGIGGYACALAPAHLGLPPSLSILLGAVISAVLAVLIGKPILRLRGYYLAVATLGFGILVSMVLTNERALTGGPDGMAVQGLALRKILRGWGWKLSSGEFWYILSALAMLVGVWIALNLFQSATGRAMRALHGSEVAARTVGIDVARLKLQAFVISAVYASVAGSLLALQNQFVTPDIAGFMHSIEMVTMAVLGGVGSVLGAVTGSAILTLLPQVLTVFAEYEQLVLGLVMILVMIFLPRGLLPSIAAKLKGRGE</sequence>
<comment type="caution">
    <text evidence="7">The sequence shown here is derived from an EMBL/GenBank/DDBJ whole genome shotgun (WGS) entry which is preliminary data.</text>
</comment>
<dbReference type="InterPro" id="IPR001851">
    <property type="entry name" value="ABC_transp_permease"/>
</dbReference>
<keyword evidence="8" id="KW-1185">Reference proteome</keyword>
<feature type="transmembrane region" description="Helical" evidence="6">
    <location>
        <begin position="254"/>
        <end position="275"/>
    </location>
</feature>
<evidence type="ECO:0000256" key="2">
    <source>
        <dbReference type="ARBA" id="ARBA00022475"/>
    </source>
</evidence>
<dbReference type="InterPro" id="IPR043428">
    <property type="entry name" value="LivM-like"/>
</dbReference>
<evidence type="ECO:0000256" key="4">
    <source>
        <dbReference type="ARBA" id="ARBA00022989"/>
    </source>
</evidence>
<dbReference type="EMBL" id="JBFRYC010000004">
    <property type="protein sequence ID" value="MEX1661835.1"/>
    <property type="molecule type" value="Genomic_DNA"/>
</dbReference>
<evidence type="ECO:0000256" key="6">
    <source>
        <dbReference type="SAM" id="Phobius"/>
    </source>
</evidence>
<evidence type="ECO:0000313" key="7">
    <source>
        <dbReference type="EMBL" id="MEX1661835.1"/>
    </source>
</evidence>
<dbReference type="Proteomes" id="UP001557465">
    <property type="component" value="Unassembled WGS sequence"/>
</dbReference>
<keyword evidence="3 6" id="KW-0812">Transmembrane</keyword>
<keyword evidence="4 6" id="KW-1133">Transmembrane helix</keyword>
<feature type="transmembrane region" description="Helical" evidence="6">
    <location>
        <begin position="35"/>
        <end position="54"/>
    </location>
</feature>
<evidence type="ECO:0000256" key="1">
    <source>
        <dbReference type="ARBA" id="ARBA00004651"/>
    </source>
</evidence>
<dbReference type="PANTHER" id="PTHR30482">
    <property type="entry name" value="HIGH-AFFINITY BRANCHED-CHAIN AMINO ACID TRANSPORT SYSTEM PERMEASE"/>
    <property type="match status" value="1"/>
</dbReference>
<reference evidence="7 8" key="1">
    <citation type="journal article" date="2011" name="Int. J. Syst. Evol. Microbiol.">
        <title>Zhongshania antarctica gen. nov., sp. nov. and Zhongshania guokunii sp. nov., gammaproteobacteria respectively isolated from coastal attached (fast) ice and surface seawater of the Antarctic.</title>
        <authorList>
            <person name="Li H.J."/>
            <person name="Zhang X.Y."/>
            <person name="Chen C.X."/>
            <person name="Zhang Y.J."/>
            <person name="Gao Z.M."/>
            <person name="Yu Y."/>
            <person name="Chen X.L."/>
            <person name="Chen B."/>
            <person name="Zhang Y.Z."/>
        </authorList>
    </citation>
    <scope>NUCLEOTIDE SEQUENCE [LARGE SCALE GENOMIC DNA]</scope>
    <source>
        <strain evidence="7 8">15-R06ZXC-3</strain>
    </source>
</reference>
<evidence type="ECO:0000256" key="3">
    <source>
        <dbReference type="ARBA" id="ARBA00022692"/>
    </source>
</evidence>
<evidence type="ECO:0000256" key="5">
    <source>
        <dbReference type="ARBA" id="ARBA00023136"/>
    </source>
</evidence>
<keyword evidence="5 6" id="KW-0472">Membrane</keyword>